<comment type="similarity">
    <text evidence="2">Belongs to the RecX family.</text>
</comment>
<evidence type="ECO:0000259" key="5">
    <source>
        <dbReference type="Pfam" id="PF02631"/>
    </source>
</evidence>
<feature type="domain" description="RecX second three-helical" evidence="5">
    <location>
        <begin position="92"/>
        <end position="123"/>
    </location>
</feature>
<keyword evidence="4" id="KW-0963">Cytoplasm</keyword>
<evidence type="ECO:0000256" key="1">
    <source>
        <dbReference type="ARBA" id="ARBA00004496"/>
    </source>
</evidence>
<reference evidence="7" key="1">
    <citation type="submission" date="2021-04" db="EMBL/GenBank/DDBJ databases">
        <title>The genome sequence of Ideonella sp. 4Y11.</title>
        <authorList>
            <person name="Liu Y."/>
        </authorList>
    </citation>
    <scope>NUCLEOTIDE SEQUENCE</scope>
    <source>
        <strain evidence="7">4Y11</strain>
    </source>
</reference>
<feature type="domain" description="RecX third three-helical" evidence="6">
    <location>
        <begin position="135"/>
        <end position="179"/>
    </location>
</feature>
<proteinExistence type="inferred from homology"/>
<protein>
    <recommendedName>
        <fullName evidence="3">Regulatory protein RecX</fullName>
    </recommendedName>
</protein>
<dbReference type="InterPro" id="IPR036388">
    <property type="entry name" value="WH-like_DNA-bd_sf"/>
</dbReference>
<dbReference type="Proteomes" id="UP000678374">
    <property type="component" value="Unassembled WGS sequence"/>
</dbReference>
<dbReference type="InterPro" id="IPR003783">
    <property type="entry name" value="Regulatory_RecX"/>
</dbReference>
<dbReference type="EMBL" id="JAGQDE010000020">
    <property type="protein sequence ID" value="MBQ0960957.1"/>
    <property type="molecule type" value="Genomic_DNA"/>
</dbReference>
<gene>
    <name evidence="7" type="ORF">KAK06_18525</name>
</gene>
<dbReference type="RefSeq" id="WP_210803633.1">
    <property type="nucleotide sequence ID" value="NZ_JAGQDE010000020.1"/>
</dbReference>
<sequence>MAREPLGLKAYALSLLARREYSRQELRGRLITQARKRAQWAATDPLGGAADPLQAFFDGDALPATAAEPDPEALAAEVDTVLDWLAERRHQSDARFIESRVHARAPKLGQARIRQELARHGVELDADTQQALKDSEAERARAVWRKRFGEPATDPAERARQMRFLAARGFAPALIRRIVGGRDDD</sequence>
<evidence type="ECO:0000256" key="2">
    <source>
        <dbReference type="ARBA" id="ARBA00009695"/>
    </source>
</evidence>
<evidence type="ECO:0000256" key="4">
    <source>
        <dbReference type="ARBA" id="ARBA00022490"/>
    </source>
</evidence>
<dbReference type="PANTHER" id="PTHR33602:SF1">
    <property type="entry name" value="REGULATORY PROTEIN RECX FAMILY PROTEIN"/>
    <property type="match status" value="1"/>
</dbReference>
<organism evidence="7 8">
    <name type="scientific">Ideonella aquatica</name>
    <dbReference type="NCBI Taxonomy" id="2824119"/>
    <lineage>
        <taxon>Bacteria</taxon>
        <taxon>Pseudomonadati</taxon>
        <taxon>Pseudomonadota</taxon>
        <taxon>Betaproteobacteria</taxon>
        <taxon>Burkholderiales</taxon>
        <taxon>Sphaerotilaceae</taxon>
        <taxon>Ideonella</taxon>
    </lineage>
</organism>
<dbReference type="InterPro" id="IPR053924">
    <property type="entry name" value="RecX_HTH_2nd"/>
</dbReference>
<accession>A0A941BKZ4</accession>
<dbReference type="GO" id="GO:0006282">
    <property type="term" value="P:regulation of DNA repair"/>
    <property type="evidence" value="ECO:0007669"/>
    <property type="project" value="InterPro"/>
</dbReference>
<dbReference type="GO" id="GO:0005737">
    <property type="term" value="C:cytoplasm"/>
    <property type="evidence" value="ECO:0007669"/>
    <property type="project" value="UniProtKB-SubCell"/>
</dbReference>
<dbReference type="Pfam" id="PF21981">
    <property type="entry name" value="RecX_HTH3"/>
    <property type="match status" value="1"/>
</dbReference>
<evidence type="ECO:0000313" key="8">
    <source>
        <dbReference type="Proteomes" id="UP000678374"/>
    </source>
</evidence>
<dbReference type="Pfam" id="PF02631">
    <property type="entry name" value="RecX_HTH2"/>
    <property type="match status" value="1"/>
</dbReference>
<keyword evidence="8" id="KW-1185">Reference proteome</keyword>
<dbReference type="AlphaFoldDB" id="A0A941BKZ4"/>
<name>A0A941BKZ4_9BURK</name>
<evidence type="ECO:0000259" key="6">
    <source>
        <dbReference type="Pfam" id="PF21981"/>
    </source>
</evidence>
<comment type="caution">
    <text evidence="7">The sequence shown here is derived from an EMBL/GenBank/DDBJ whole genome shotgun (WGS) entry which is preliminary data.</text>
</comment>
<comment type="subcellular location">
    <subcellularLocation>
        <location evidence="1">Cytoplasm</location>
    </subcellularLocation>
</comment>
<evidence type="ECO:0000313" key="7">
    <source>
        <dbReference type="EMBL" id="MBQ0960957.1"/>
    </source>
</evidence>
<dbReference type="PANTHER" id="PTHR33602">
    <property type="entry name" value="REGULATORY PROTEIN RECX FAMILY PROTEIN"/>
    <property type="match status" value="1"/>
</dbReference>
<dbReference type="Gene3D" id="1.10.10.10">
    <property type="entry name" value="Winged helix-like DNA-binding domain superfamily/Winged helix DNA-binding domain"/>
    <property type="match status" value="3"/>
</dbReference>
<dbReference type="InterPro" id="IPR053925">
    <property type="entry name" value="RecX_HTH_3rd"/>
</dbReference>
<evidence type="ECO:0000256" key="3">
    <source>
        <dbReference type="ARBA" id="ARBA00018111"/>
    </source>
</evidence>